<organism evidence="2 3">
    <name type="scientific">Lawsonibacter hominis</name>
    <dbReference type="NCBI Taxonomy" id="2763053"/>
    <lineage>
        <taxon>Bacteria</taxon>
        <taxon>Bacillati</taxon>
        <taxon>Bacillota</taxon>
        <taxon>Clostridia</taxon>
        <taxon>Eubacteriales</taxon>
        <taxon>Oscillospiraceae</taxon>
        <taxon>Lawsonibacter</taxon>
    </lineage>
</organism>
<dbReference type="EMBL" id="JACOPP010000036">
    <property type="protein sequence ID" value="MBC5735097.1"/>
    <property type="molecule type" value="Genomic_DNA"/>
</dbReference>
<reference evidence="2" key="1">
    <citation type="submission" date="2020-08" db="EMBL/GenBank/DDBJ databases">
        <title>Genome public.</title>
        <authorList>
            <person name="Liu C."/>
            <person name="Sun Q."/>
        </authorList>
    </citation>
    <scope>NUCLEOTIDE SEQUENCE</scope>
    <source>
        <strain evidence="2">NSJ-51</strain>
    </source>
</reference>
<proteinExistence type="predicted"/>
<keyword evidence="1" id="KW-0472">Membrane</keyword>
<evidence type="ECO:0000313" key="2">
    <source>
        <dbReference type="EMBL" id="MBC5735097.1"/>
    </source>
</evidence>
<keyword evidence="1" id="KW-0812">Transmembrane</keyword>
<feature type="transmembrane region" description="Helical" evidence="1">
    <location>
        <begin position="31"/>
        <end position="53"/>
    </location>
</feature>
<keyword evidence="3" id="KW-1185">Reference proteome</keyword>
<name>A0A8J6J2J8_9FIRM</name>
<evidence type="ECO:0000313" key="3">
    <source>
        <dbReference type="Proteomes" id="UP000661435"/>
    </source>
</evidence>
<accession>A0A8J6J2J8</accession>
<dbReference type="Proteomes" id="UP000661435">
    <property type="component" value="Unassembled WGS sequence"/>
</dbReference>
<gene>
    <name evidence="2" type="ORF">H8S57_15395</name>
</gene>
<evidence type="ECO:0000256" key="1">
    <source>
        <dbReference type="SAM" id="Phobius"/>
    </source>
</evidence>
<protein>
    <submittedName>
        <fullName evidence="2">Uncharacterized protein</fullName>
    </submittedName>
</protein>
<keyword evidence="1" id="KW-1133">Transmembrane helix</keyword>
<dbReference type="RefSeq" id="WP_186908886.1">
    <property type="nucleotide sequence ID" value="NZ_JACOPP010000036.1"/>
</dbReference>
<dbReference type="AlphaFoldDB" id="A0A8J6J2J8"/>
<comment type="caution">
    <text evidence="2">The sequence shown here is derived from an EMBL/GenBank/DDBJ whole genome shotgun (WGS) entry which is preliminary data.</text>
</comment>
<sequence>MKEQIKGIVLVLFGILLCCASDELNSTIFGSIADLPVALLGVLIGIVGVFFAFRNTKDK</sequence>